<dbReference type="GO" id="GO:0031515">
    <property type="term" value="C:tRNA (m1A) methyltransferase complex"/>
    <property type="evidence" value="ECO:0007669"/>
    <property type="project" value="InterPro"/>
</dbReference>
<evidence type="ECO:0000256" key="5">
    <source>
        <dbReference type="PIRSR" id="PIRSR017269-1"/>
    </source>
</evidence>
<reference evidence="7" key="1">
    <citation type="submission" date="2020-07" db="EMBL/GenBank/DDBJ databases">
        <title>Methanobacterium. sp. MethCan genome.</title>
        <authorList>
            <person name="Postec A."/>
            <person name="Quemeneur M."/>
        </authorList>
    </citation>
    <scope>NUCLEOTIDE SEQUENCE</scope>
    <source>
        <strain evidence="7">MethCAN</strain>
    </source>
</reference>
<dbReference type="AlphaFoldDB" id="A0A8T8K4B4"/>
<dbReference type="Proteomes" id="UP000681041">
    <property type="component" value="Chromosome"/>
</dbReference>
<dbReference type="PROSITE" id="PS51620">
    <property type="entry name" value="SAM_TRM61"/>
    <property type="match status" value="1"/>
</dbReference>
<dbReference type="CDD" id="cd02440">
    <property type="entry name" value="AdoMet_MTases"/>
    <property type="match status" value="1"/>
</dbReference>
<evidence type="ECO:0000256" key="3">
    <source>
        <dbReference type="ARBA" id="ARBA00022691"/>
    </source>
</evidence>
<dbReference type="SUPFAM" id="SSF53335">
    <property type="entry name" value="S-adenosyl-L-methionine-dependent methyltransferases"/>
    <property type="match status" value="1"/>
</dbReference>
<dbReference type="GeneID" id="64820358"/>
<feature type="binding site" evidence="5">
    <location>
        <position position="161"/>
    </location>
    <ligand>
        <name>S-adenosyl-L-methionine</name>
        <dbReference type="ChEBI" id="CHEBI:59789"/>
    </ligand>
</feature>
<accession>A0A8T8K4B4</accession>
<keyword evidence="8" id="KW-1185">Reference proteome</keyword>
<keyword evidence="1" id="KW-0489">Methyltransferase</keyword>
<feature type="domain" description="tRNA (adenine(58)-N(1))-methyltransferase catalytic subunit TRM61 C-terminal" evidence="6">
    <location>
        <begin position="63"/>
        <end position="221"/>
    </location>
</feature>
<dbReference type="InterPro" id="IPR029063">
    <property type="entry name" value="SAM-dependent_MTases_sf"/>
</dbReference>
<dbReference type="PIRSF" id="PIRSF017269">
    <property type="entry name" value="GCD14"/>
    <property type="match status" value="1"/>
</dbReference>
<name>A0A8T8K4B4_9EURY</name>
<dbReference type="EMBL" id="CP058560">
    <property type="protein sequence ID" value="QUH23396.1"/>
    <property type="molecule type" value="Genomic_DNA"/>
</dbReference>
<dbReference type="Pfam" id="PF08704">
    <property type="entry name" value="GCD14"/>
    <property type="match status" value="1"/>
</dbReference>
<evidence type="ECO:0000259" key="6">
    <source>
        <dbReference type="Pfam" id="PF08704"/>
    </source>
</evidence>
<proteinExistence type="predicted"/>
<dbReference type="PANTHER" id="PTHR12133">
    <property type="entry name" value="TRNA (ADENINE(58)-N(1))-METHYLTRANSFERASE"/>
    <property type="match status" value="1"/>
</dbReference>
<dbReference type="InterPro" id="IPR049470">
    <property type="entry name" value="TRM61_C"/>
</dbReference>
<evidence type="ECO:0000256" key="2">
    <source>
        <dbReference type="ARBA" id="ARBA00022679"/>
    </source>
</evidence>
<evidence type="ECO:0000313" key="7">
    <source>
        <dbReference type="EMBL" id="QUH23396.1"/>
    </source>
</evidence>
<protein>
    <submittedName>
        <fullName evidence="7">tRNA (Adenine-N1)-methyltransferase</fullName>
    </submittedName>
</protein>
<dbReference type="KEGG" id="meme:HYG87_06295"/>
<keyword evidence="4" id="KW-0819">tRNA processing</keyword>
<dbReference type="Gene3D" id="3.40.50.150">
    <property type="entry name" value="Vaccinia Virus protein VP39"/>
    <property type="match status" value="1"/>
</dbReference>
<dbReference type="GO" id="GO:0030488">
    <property type="term" value="P:tRNA methylation"/>
    <property type="evidence" value="ECO:0007669"/>
    <property type="project" value="InterPro"/>
</dbReference>
<evidence type="ECO:0000313" key="8">
    <source>
        <dbReference type="Proteomes" id="UP000681041"/>
    </source>
</evidence>
<dbReference type="InterPro" id="IPR014816">
    <property type="entry name" value="tRNA_MeTrfase_Gcd14"/>
</dbReference>
<sequence length="243" mass="27361">MRILIDERGKKYLVNAEKDFQSDLGIIKKEALEEAQPGDTLLSHLSREFKVIKSNVNDFIELMERRCSILLPKDIGIVISYTGLGCGDRVVDAGTGAGAIALHFSNVVGEKGMVYSYEIREDFSIIAQKNLDQFGIKNIELKNQDVKEGIKERDVDLIFFDLPKPWEAVDIAFGALKTGGWLAVYAPYIEQVQLLKKICKNAGFENFNSLECILREIEVKVKGTRPKTRMVGHTGYLVFSRKL</sequence>
<gene>
    <name evidence="7" type="ORF">HYG87_06295</name>
</gene>
<evidence type="ECO:0000256" key="4">
    <source>
        <dbReference type="ARBA" id="ARBA00022694"/>
    </source>
</evidence>
<dbReference type="PANTHER" id="PTHR12133:SF1">
    <property type="entry name" value="TRNA (ADENINE(58)-N(1))-METHYLTRANSFERASE, MITOCHONDRIAL"/>
    <property type="match status" value="1"/>
</dbReference>
<dbReference type="GO" id="GO:0160107">
    <property type="term" value="F:tRNA (adenine(58)-N1)-methyltransferase activity"/>
    <property type="evidence" value="ECO:0007669"/>
    <property type="project" value="InterPro"/>
</dbReference>
<dbReference type="RefSeq" id="WP_211532353.1">
    <property type="nucleotide sequence ID" value="NZ_CP058560.1"/>
</dbReference>
<keyword evidence="2" id="KW-0808">Transferase</keyword>
<feature type="binding site" evidence="5">
    <location>
        <position position="145"/>
    </location>
    <ligand>
        <name>S-adenosyl-L-methionine</name>
        <dbReference type="ChEBI" id="CHEBI:59789"/>
    </ligand>
</feature>
<dbReference type="OrthoDB" id="30774at2157"/>
<evidence type="ECO:0000256" key="1">
    <source>
        <dbReference type="ARBA" id="ARBA00022603"/>
    </source>
</evidence>
<keyword evidence="3 5" id="KW-0949">S-adenosyl-L-methionine</keyword>
<organism evidence="7 8">
    <name type="scientific">Methanobacterium alkalithermotolerans</name>
    <dbReference type="NCBI Taxonomy" id="2731220"/>
    <lineage>
        <taxon>Archaea</taxon>
        <taxon>Methanobacteriati</taxon>
        <taxon>Methanobacteriota</taxon>
        <taxon>Methanomada group</taxon>
        <taxon>Methanobacteria</taxon>
        <taxon>Methanobacteriales</taxon>
        <taxon>Methanobacteriaceae</taxon>
        <taxon>Methanobacterium</taxon>
    </lineage>
</organism>
<dbReference type="Gene3D" id="3.10.330.20">
    <property type="match status" value="1"/>
</dbReference>
<feature type="binding site" evidence="5">
    <location>
        <position position="118"/>
    </location>
    <ligand>
        <name>S-adenosyl-L-methionine</name>
        <dbReference type="ChEBI" id="CHEBI:59789"/>
    </ligand>
</feature>